<dbReference type="PROSITE" id="PS00306">
    <property type="entry name" value="CASEIN_ALPHA_BETA"/>
    <property type="match status" value="1"/>
</dbReference>
<dbReference type="PANTHER" id="PTHR10240:SF0">
    <property type="entry name" value="ALPHA-S1-CASEIN"/>
    <property type="match status" value="1"/>
</dbReference>
<evidence type="ECO:0000256" key="6">
    <source>
        <dbReference type="ARBA" id="ARBA00022553"/>
    </source>
</evidence>
<evidence type="ECO:0000256" key="8">
    <source>
        <dbReference type="ARBA" id="ARBA00022743"/>
    </source>
</evidence>
<keyword evidence="11" id="KW-1185">Reference proteome</keyword>
<dbReference type="AlphaFoldDB" id="A0A6B0RR40"/>
<protein>
    <recommendedName>
        <fullName evidence="4">Alpha-S1-casein</fullName>
    </recommendedName>
</protein>
<dbReference type="InterPro" id="IPR031305">
    <property type="entry name" value="Casein_CS"/>
</dbReference>
<name>A0A6B0RR40_9CETA</name>
<dbReference type="GO" id="GO:1903496">
    <property type="term" value="P:response to 11-deoxycorticosterone"/>
    <property type="evidence" value="ECO:0007669"/>
    <property type="project" value="TreeGrafter"/>
</dbReference>
<evidence type="ECO:0000313" key="11">
    <source>
        <dbReference type="Proteomes" id="UP000322234"/>
    </source>
</evidence>
<comment type="caution">
    <text evidence="10">The sequence shown here is derived from an EMBL/GenBank/DDBJ whole genome shotgun (WGS) entry which is preliminary data.</text>
</comment>
<dbReference type="PANTHER" id="PTHR10240">
    <property type="entry name" value="ALPHA-S1-CASEIN"/>
    <property type="match status" value="1"/>
</dbReference>
<evidence type="ECO:0000256" key="2">
    <source>
        <dbReference type="ARBA" id="ARBA00004613"/>
    </source>
</evidence>
<accession>A0A6B0RR40</accession>
<evidence type="ECO:0000256" key="4">
    <source>
        <dbReference type="ARBA" id="ARBA00021479"/>
    </source>
</evidence>
<organism evidence="10 11">
    <name type="scientific">Bos mutus</name>
    <name type="common">wild yak</name>
    <dbReference type="NCBI Taxonomy" id="72004"/>
    <lineage>
        <taxon>Eukaryota</taxon>
        <taxon>Metazoa</taxon>
        <taxon>Chordata</taxon>
        <taxon>Craniata</taxon>
        <taxon>Vertebrata</taxon>
        <taxon>Euteleostomi</taxon>
        <taxon>Mammalia</taxon>
        <taxon>Eutheria</taxon>
        <taxon>Laurasiatheria</taxon>
        <taxon>Artiodactyla</taxon>
        <taxon>Ruminantia</taxon>
        <taxon>Pecora</taxon>
        <taxon>Bovidae</taxon>
        <taxon>Bovinae</taxon>
        <taxon>Bos</taxon>
    </lineage>
</organism>
<dbReference type="InterPro" id="IPR026999">
    <property type="entry name" value="Alpha-s1_casein"/>
</dbReference>
<gene>
    <name evidence="10" type="ORF">E5288_WYG009861</name>
</gene>
<evidence type="ECO:0000256" key="3">
    <source>
        <dbReference type="ARBA" id="ARBA00010179"/>
    </source>
</evidence>
<evidence type="ECO:0000256" key="1">
    <source>
        <dbReference type="ARBA" id="ARBA00003383"/>
    </source>
</evidence>
<keyword evidence="7" id="KW-0732">Signal</keyword>
<evidence type="ECO:0000256" key="5">
    <source>
        <dbReference type="ARBA" id="ARBA00022525"/>
    </source>
</evidence>
<feature type="compositionally biased region" description="Basic and acidic residues" evidence="9">
    <location>
        <begin position="64"/>
        <end position="81"/>
    </location>
</feature>
<dbReference type="InterPro" id="IPR001588">
    <property type="entry name" value="Casein"/>
</dbReference>
<feature type="region of interest" description="Disordered" evidence="9">
    <location>
        <begin position="53"/>
        <end position="81"/>
    </location>
</feature>
<sequence length="272" mass="31178">MAWDVGYLTHLYFHPHLIKPTKAKWTLKVKGETVLDHVVFWFGCAHRQLKTRQAPLLPPGSGRQNEKEKQKKVQEGKQDGGSESKILTTMKLLILTCLVAVALARPPFPEVFGKEKVNELSKDQAMEDIKQKHIQKEDVPSERYLGYLEIVPNSAEERLHSMKEGIHAQQVTTRYCEICAAITILIPIKSYANFNHYCYLVNLMRIVYVSYVLEEILFRQFYQLDAYPSGAWYYVPLGTQYTDAPSFSDIPNPIGSENSGKTTMPLWWNIAP</sequence>
<dbReference type="EMBL" id="VBQZ03000078">
    <property type="protein sequence ID" value="MXQ92032.1"/>
    <property type="molecule type" value="Genomic_DNA"/>
</dbReference>
<comment type="function">
    <text evidence="1">Important role in the capacity of milk to transport calcium phosphate.</text>
</comment>
<comment type="subcellular location">
    <subcellularLocation>
        <location evidence="2">Secreted</location>
    </subcellularLocation>
</comment>
<dbReference type="Proteomes" id="UP000322234">
    <property type="component" value="Unassembled WGS sequence"/>
</dbReference>
<keyword evidence="6" id="KW-0597">Phosphoprotein</keyword>
<proteinExistence type="inferred from homology"/>
<keyword evidence="8" id="KW-0494">Milk protein</keyword>
<dbReference type="GO" id="GO:0032570">
    <property type="term" value="P:response to progesterone"/>
    <property type="evidence" value="ECO:0007669"/>
    <property type="project" value="TreeGrafter"/>
</dbReference>
<evidence type="ECO:0000256" key="9">
    <source>
        <dbReference type="SAM" id="MobiDB-lite"/>
    </source>
</evidence>
<evidence type="ECO:0000256" key="7">
    <source>
        <dbReference type="ARBA" id="ARBA00022729"/>
    </source>
</evidence>
<comment type="similarity">
    <text evidence="3">Belongs to the alpha-casein family.</text>
</comment>
<dbReference type="Pfam" id="PF00363">
    <property type="entry name" value="Casein"/>
    <property type="match status" value="1"/>
</dbReference>
<keyword evidence="5" id="KW-0964">Secreted</keyword>
<dbReference type="GO" id="GO:1903494">
    <property type="term" value="P:response to dehydroepiandrosterone"/>
    <property type="evidence" value="ECO:0007669"/>
    <property type="project" value="TreeGrafter"/>
</dbReference>
<reference evidence="10" key="1">
    <citation type="submission" date="2019-10" db="EMBL/GenBank/DDBJ databases">
        <title>The sequence and de novo assembly of the wild yak genome.</title>
        <authorList>
            <person name="Liu Y."/>
        </authorList>
    </citation>
    <scope>NUCLEOTIDE SEQUENCE [LARGE SCALE GENOMIC DNA]</scope>
    <source>
        <strain evidence="10">WY2019</strain>
    </source>
</reference>
<evidence type="ECO:0000313" key="10">
    <source>
        <dbReference type="EMBL" id="MXQ92032.1"/>
    </source>
</evidence>
<dbReference type="GO" id="GO:0005615">
    <property type="term" value="C:extracellular space"/>
    <property type="evidence" value="ECO:0007669"/>
    <property type="project" value="TreeGrafter"/>
</dbReference>
<dbReference type="GO" id="GO:0032355">
    <property type="term" value="P:response to estradiol"/>
    <property type="evidence" value="ECO:0007669"/>
    <property type="project" value="TreeGrafter"/>
</dbReference>